<evidence type="ECO:0000256" key="2">
    <source>
        <dbReference type="ARBA" id="ARBA00023043"/>
    </source>
</evidence>
<dbReference type="OrthoDB" id="3565146at2759"/>
<dbReference type="STRING" id="1095630.A0A2J6ST94"/>
<dbReference type="Gene3D" id="1.25.40.20">
    <property type="entry name" value="Ankyrin repeat-containing domain"/>
    <property type="match status" value="2"/>
</dbReference>
<keyword evidence="1" id="KW-0677">Repeat</keyword>
<dbReference type="Proteomes" id="UP000235371">
    <property type="component" value="Unassembled WGS sequence"/>
</dbReference>
<dbReference type="Pfam" id="PF12796">
    <property type="entry name" value="Ank_2"/>
    <property type="match status" value="1"/>
</dbReference>
<keyword evidence="5" id="KW-1185">Reference proteome</keyword>
<evidence type="ECO:0000313" key="4">
    <source>
        <dbReference type="EMBL" id="PMD53998.1"/>
    </source>
</evidence>
<sequence>MDPLSIAASIVALVGAAKGSVEGLKKLRRFYKSPAEIDALINEIEDLRLLIVDIDITQHEHTLCTDIPALSKILNDAKEQLFRLDEIMEHRLRPHGSSSRIAWMRESSKITGIRSCVREIKSNLVLLLVRLSTTQGYRNFSCLGRVEISLQQISLSTQSVLVKQDSLEERFRDLFEASQSIPPRSSSTSSLSSVAQDARAQISPRSGQSFVEIQAARYVDHNCDRWCKCACHLKKKWASPQVLDLVVGQLLLGYTGFIRPRQKCTKHSCRQQSDLKTQVTYRFPSWFVSLSISVMIAKRAMQTPEMLVRVLRVRPYGSTDLFRFATHGNIEKLQDLFNKGEAPPWDVQPDGRNALHFSFGEYNLDTCRFLISKGVDVNFEDQNQMSALSHAWDGVLSRVAKRGEPVATMEQLRELFGDSDYIESQRFNKLHRLVIGLDHGDLEATLREGDFDADDTDTHGRTPLYWAASRGDFAKVRLLLDYGASPNAGLSVITGVVHHFEFERNSLGFTHFSRLAVAKMLVEAGVDVTVKENDGYTPLHAAARHSEGHEFIKMLLEKGLDPSVHNLYGQTPLHDACGRNHVKCVAVLIENDADIDKTHGPSRPPIFDSIDRYSYECTELLLNAGASLKFVDVQRNSLTILHWLAKHGDRRTWQIFGSVDLAGLDSEQKSANGETAIQLFDRERPGAESGMREAFMVLLDRVRNCNGSKEASPDIQIVGIDHVNIPGAWIDEPET</sequence>
<dbReference type="PANTHER" id="PTHR24126">
    <property type="entry name" value="ANKYRIN REPEAT, PH AND SEC7 DOMAIN CONTAINING PROTEIN SECG-RELATED"/>
    <property type="match status" value="1"/>
</dbReference>
<dbReference type="Pfam" id="PF00023">
    <property type="entry name" value="Ank"/>
    <property type="match status" value="1"/>
</dbReference>
<protein>
    <submittedName>
        <fullName evidence="4">Ankyrin</fullName>
    </submittedName>
</protein>
<feature type="repeat" description="ANK" evidence="3">
    <location>
        <begin position="568"/>
        <end position="600"/>
    </location>
</feature>
<keyword evidence="2 3" id="KW-0040">ANK repeat</keyword>
<dbReference type="PROSITE" id="PS50088">
    <property type="entry name" value="ANK_REPEAT"/>
    <property type="match status" value="4"/>
</dbReference>
<dbReference type="PANTHER" id="PTHR24126:SF14">
    <property type="entry name" value="ANK_REP_REGION DOMAIN-CONTAINING PROTEIN"/>
    <property type="match status" value="1"/>
</dbReference>
<name>A0A2J6ST94_9HELO</name>
<dbReference type="RefSeq" id="XP_024730902.1">
    <property type="nucleotide sequence ID" value="XM_024881327.1"/>
</dbReference>
<dbReference type="InterPro" id="IPR002110">
    <property type="entry name" value="Ankyrin_rpt"/>
</dbReference>
<dbReference type="PROSITE" id="PS50297">
    <property type="entry name" value="ANK_REP_REGION"/>
    <property type="match status" value="4"/>
</dbReference>
<feature type="repeat" description="ANK" evidence="3">
    <location>
        <begin position="350"/>
        <end position="382"/>
    </location>
</feature>
<dbReference type="SMART" id="SM00248">
    <property type="entry name" value="ANK"/>
    <property type="match status" value="6"/>
</dbReference>
<feature type="repeat" description="ANK" evidence="3">
    <location>
        <begin position="534"/>
        <end position="567"/>
    </location>
</feature>
<evidence type="ECO:0000313" key="5">
    <source>
        <dbReference type="Proteomes" id="UP000235371"/>
    </source>
</evidence>
<dbReference type="AlphaFoldDB" id="A0A2J6ST94"/>
<dbReference type="InParanoid" id="A0A2J6ST94"/>
<gene>
    <name evidence="4" type="ORF">K444DRAFT_618451</name>
</gene>
<dbReference type="EMBL" id="KZ613866">
    <property type="protein sequence ID" value="PMD53998.1"/>
    <property type="molecule type" value="Genomic_DNA"/>
</dbReference>
<accession>A0A2J6ST94</accession>
<organism evidence="4 5">
    <name type="scientific">Hyaloscypha bicolor E</name>
    <dbReference type="NCBI Taxonomy" id="1095630"/>
    <lineage>
        <taxon>Eukaryota</taxon>
        <taxon>Fungi</taxon>
        <taxon>Dikarya</taxon>
        <taxon>Ascomycota</taxon>
        <taxon>Pezizomycotina</taxon>
        <taxon>Leotiomycetes</taxon>
        <taxon>Helotiales</taxon>
        <taxon>Hyaloscyphaceae</taxon>
        <taxon>Hyaloscypha</taxon>
        <taxon>Hyaloscypha bicolor</taxon>
    </lineage>
</organism>
<dbReference type="InterPro" id="IPR036770">
    <property type="entry name" value="Ankyrin_rpt-contain_sf"/>
</dbReference>
<proteinExistence type="predicted"/>
<dbReference type="GeneID" id="36589404"/>
<evidence type="ECO:0000256" key="3">
    <source>
        <dbReference type="PROSITE-ProRule" id="PRU00023"/>
    </source>
</evidence>
<evidence type="ECO:0000256" key="1">
    <source>
        <dbReference type="ARBA" id="ARBA00022737"/>
    </source>
</evidence>
<dbReference type="SUPFAM" id="SSF48403">
    <property type="entry name" value="Ankyrin repeat"/>
    <property type="match status" value="1"/>
</dbReference>
<feature type="repeat" description="ANK" evidence="3">
    <location>
        <begin position="459"/>
        <end position="491"/>
    </location>
</feature>
<reference evidence="4 5" key="1">
    <citation type="submission" date="2016-04" db="EMBL/GenBank/DDBJ databases">
        <title>A degradative enzymes factory behind the ericoid mycorrhizal symbiosis.</title>
        <authorList>
            <consortium name="DOE Joint Genome Institute"/>
            <person name="Martino E."/>
            <person name="Morin E."/>
            <person name="Grelet G."/>
            <person name="Kuo A."/>
            <person name="Kohler A."/>
            <person name="Daghino S."/>
            <person name="Barry K."/>
            <person name="Choi C."/>
            <person name="Cichocki N."/>
            <person name="Clum A."/>
            <person name="Copeland A."/>
            <person name="Hainaut M."/>
            <person name="Haridas S."/>
            <person name="Labutti K."/>
            <person name="Lindquist E."/>
            <person name="Lipzen A."/>
            <person name="Khouja H.-R."/>
            <person name="Murat C."/>
            <person name="Ohm R."/>
            <person name="Olson A."/>
            <person name="Spatafora J."/>
            <person name="Veneault-Fourrey C."/>
            <person name="Henrissat B."/>
            <person name="Grigoriev I."/>
            <person name="Martin F."/>
            <person name="Perotto S."/>
        </authorList>
    </citation>
    <scope>NUCLEOTIDE SEQUENCE [LARGE SCALE GENOMIC DNA]</scope>
    <source>
        <strain evidence="4 5">E</strain>
    </source>
</reference>